<dbReference type="InterPro" id="IPR006311">
    <property type="entry name" value="TAT_signal"/>
</dbReference>
<evidence type="ECO:0000256" key="3">
    <source>
        <dbReference type="ARBA" id="ARBA00023052"/>
    </source>
</evidence>
<dbReference type="InterPro" id="IPR050642">
    <property type="entry name" value="PDH_E1_Alpha_Subunit"/>
</dbReference>
<comment type="cofactor">
    <cofactor evidence="1">
        <name>thiamine diphosphate</name>
        <dbReference type="ChEBI" id="CHEBI:58937"/>
    </cofactor>
</comment>
<dbReference type="CDD" id="cd02000">
    <property type="entry name" value="TPP_E1_PDC_ADC_BCADC"/>
    <property type="match status" value="1"/>
</dbReference>
<dbReference type="Pfam" id="PF00676">
    <property type="entry name" value="E1_dh"/>
    <property type="match status" value="1"/>
</dbReference>
<accession>A0ABZ0D043</accession>
<keyword evidence="2" id="KW-0560">Oxidoreductase</keyword>
<dbReference type="RefSeq" id="WP_316703514.1">
    <property type="nucleotide sequence ID" value="NZ_CP136336.1"/>
</dbReference>
<evidence type="ECO:0000313" key="5">
    <source>
        <dbReference type="EMBL" id="WOB10614.1"/>
    </source>
</evidence>
<evidence type="ECO:0000256" key="2">
    <source>
        <dbReference type="ARBA" id="ARBA00023002"/>
    </source>
</evidence>
<name>A0ABZ0D043_9BURK</name>
<feature type="domain" description="Dehydrogenase E1 component" evidence="4">
    <location>
        <begin position="86"/>
        <end position="306"/>
    </location>
</feature>
<dbReference type="InterPro" id="IPR029061">
    <property type="entry name" value="THDP-binding"/>
</dbReference>
<proteinExistence type="predicted"/>
<dbReference type="Proteomes" id="UP001303946">
    <property type="component" value="Chromosome"/>
</dbReference>
<evidence type="ECO:0000313" key="6">
    <source>
        <dbReference type="Proteomes" id="UP001303946"/>
    </source>
</evidence>
<dbReference type="PANTHER" id="PTHR11516">
    <property type="entry name" value="PYRUVATE DEHYDROGENASE E1 COMPONENT, ALPHA SUBUNIT BACTERIAL AND ORGANELLAR"/>
    <property type="match status" value="1"/>
</dbReference>
<evidence type="ECO:0000256" key="1">
    <source>
        <dbReference type="ARBA" id="ARBA00001964"/>
    </source>
</evidence>
<dbReference type="PANTHER" id="PTHR11516:SF60">
    <property type="entry name" value="PYRUVATE DEHYDROGENASE E1 COMPONENT SUBUNIT ALPHA"/>
    <property type="match status" value="1"/>
</dbReference>
<dbReference type="InterPro" id="IPR001017">
    <property type="entry name" value="DH_E1"/>
</dbReference>
<organism evidence="5 6">
    <name type="scientific">Piscinibacter gummiphilus</name>
    <dbReference type="NCBI Taxonomy" id="946333"/>
    <lineage>
        <taxon>Bacteria</taxon>
        <taxon>Pseudomonadati</taxon>
        <taxon>Pseudomonadota</taxon>
        <taxon>Betaproteobacteria</taxon>
        <taxon>Burkholderiales</taxon>
        <taxon>Sphaerotilaceae</taxon>
        <taxon>Piscinibacter</taxon>
    </lineage>
</organism>
<dbReference type="EMBL" id="CP136336">
    <property type="protein sequence ID" value="WOB10614.1"/>
    <property type="molecule type" value="Genomic_DNA"/>
</dbReference>
<protein>
    <submittedName>
        <fullName evidence="5">Thiamine pyrophosphate-dependent dehydrogenase E1 component subunit alpha</fullName>
    </submittedName>
</protein>
<keyword evidence="3" id="KW-0786">Thiamine pyrophosphate</keyword>
<sequence length="408" mass="44506">MTDATTPTGAPHDAPPSAEGLLPSNRRGFFKAVAGAGAAVSLLNKSAWAQEIGYWAKDLPGDKLVQMYTDIVRIRWHERTMVDKMLTDTKYRGYNHFYAGQEAVAVGVCSALNNKGSFDQVDFVYSSHRPTGHAIAKGVDMKKMAAENDFRATGLNGGYGGEMHLSDKSCGFIGADGMIGPGHVIATGSAFAFKARGSKQVSVVFAGDGTYATPHFHAALNNAALLKLPFIYVLENNLYHQYAHYSYSCPMKDIADAARTYRIPGVVVDGQDVFQVYNAAKTAVDRARAGEGPTLIEAKTYRYYNHWGAPGAKPGELGAFGYDPLAISTFRPEREVREWMQRDPVDICRNVLISWGVLDRARADRIEAAAKQEAIDAFAWADQQPFCKPEDGLKHVYTTGSVAARQFG</sequence>
<keyword evidence="6" id="KW-1185">Reference proteome</keyword>
<dbReference type="SUPFAM" id="SSF52518">
    <property type="entry name" value="Thiamin diphosphate-binding fold (THDP-binding)"/>
    <property type="match status" value="1"/>
</dbReference>
<reference evidence="5 6" key="1">
    <citation type="submission" date="2023-10" db="EMBL/GenBank/DDBJ databases">
        <title>Bacteria for the degradation of biodegradable plastic PBAT(Polybutylene adipate terephthalate).</title>
        <authorList>
            <person name="Weon H.-Y."/>
            <person name="Yeon J."/>
        </authorList>
    </citation>
    <scope>NUCLEOTIDE SEQUENCE [LARGE SCALE GENOMIC DNA]</scope>
    <source>
        <strain evidence="5 6">SBD 7-3</strain>
    </source>
</reference>
<evidence type="ECO:0000259" key="4">
    <source>
        <dbReference type="Pfam" id="PF00676"/>
    </source>
</evidence>
<dbReference type="PROSITE" id="PS51318">
    <property type="entry name" value="TAT"/>
    <property type="match status" value="1"/>
</dbReference>
<dbReference type="Gene3D" id="3.40.50.970">
    <property type="match status" value="1"/>
</dbReference>
<gene>
    <name evidence="5" type="ORF">RXV79_11275</name>
</gene>